<organism evidence="3 4">
    <name type="scientific">Dyadobacter psychrotolerans</name>
    <dbReference type="NCBI Taxonomy" id="2541721"/>
    <lineage>
        <taxon>Bacteria</taxon>
        <taxon>Pseudomonadati</taxon>
        <taxon>Bacteroidota</taxon>
        <taxon>Cytophagia</taxon>
        <taxon>Cytophagales</taxon>
        <taxon>Spirosomataceae</taxon>
        <taxon>Dyadobacter</taxon>
    </lineage>
</organism>
<evidence type="ECO:0000313" key="3">
    <source>
        <dbReference type="EMBL" id="TDE11551.1"/>
    </source>
</evidence>
<dbReference type="InterPro" id="IPR011006">
    <property type="entry name" value="CheY-like_superfamily"/>
</dbReference>
<dbReference type="RefSeq" id="WP_131960884.1">
    <property type="nucleotide sequence ID" value="NZ_SMFL01000011.1"/>
</dbReference>
<keyword evidence="1" id="KW-0597">Phosphoprotein</keyword>
<keyword evidence="4" id="KW-1185">Reference proteome</keyword>
<dbReference type="GO" id="GO:0000160">
    <property type="term" value="P:phosphorelay signal transduction system"/>
    <property type="evidence" value="ECO:0007669"/>
    <property type="project" value="InterPro"/>
</dbReference>
<gene>
    <name evidence="3" type="ORF">E0F88_24245</name>
</gene>
<dbReference type="Gene3D" id="3.40.50.2300">
    <property type="match status" value="1"/>
</dbReference>
<dbReference type="SUPFAM" id="SSF52172">
    <property type="entry name" value="CheY-like"/>
    <property type="match status" value="1"/>
</dbReference>
<dbReference type="Pfam" id="PF00072">
    <property type="entry name" value="Response_reg"/>
    <property type="match status" value="1"/>
</dbReference>
<feature type="modified residue" description="4-aspartylphosphate" evidence="1">
    <location>
        <position position="60"/>
    </location>
</feature>
<dbReference type="SMART" id="SM00448">
    <property type="entry name" value="REC"/>
    <property type="match status" value="1"/>
</dbReference>
<sequence>MNGALIYLIVDDDADDREFFREAVAEINSSSVCLMADNGAEALRKLRSGIKHLPDYIFLDLNMHLMDGRKCLVELKKDINLKNIPVIILTTSSAQKDIDETRNLGASDFLTKPSEYQKLRSEIIAVTQKDRSPQPYRPTV</sequence>
<dbReference type="InterPro" id="IPR001789">
    <property type="entry name" value="Sig_transdc_resp-reg_receiver"/>
</dbReference>
<accession>A0A4R5DHZ4</accession>
<dbReference type="PROSITE" id="PS50110">
    <property type="entry name" value="RESPONSE_REGULATORY"/>
    <property type="match status" value="1"/>
</dbReference>
<dbReference type="PANTHER" id="PTHR44520:SF2">
    <property type="entry name" value="RESPONSE REGULATOR RCP1"/>
    <property type="match status" value="1"/>
</dbReference>
<protein>
    <submittedName>
        <fullName evidence="3">Response regulator</fullName>
    </submittedName>
</protein>
<reference evidence="3 4" key="1">
    <citation type="submission" date="2019-03" db="EMBL/GenBank/DDBJ databases">
        <title>Dyadobacter AR-3-6 sp. nov., isolated from arctic soil.</title>
        <authorList>
            <person name="Chaudhary D.K."/>
        </authorList>
    </citation>
    <scope>NUCLEOTIDE SEQUENCE [LARGE SCALE GENOMIC DNA]</scope>
    <source>
        <strain evidence="3 4">AR-3-6</strain>
    </source>
</reference>
<dbReference type="PANTHER" id="PTHR44520">
    <property type="entry name" value="RESPONSE REGULATOR RCP1-RELATED"/>
    <property type="match status" value="1"/>
</dbReference>
<evidence type="ECO:0000259" key="2">
    <source>
        <dbReference type="PROSITE" id="PS50110"/>
    </source>
</evidence>
<dbReference type="AlphaFoldDB" id="A0A4R5DHZ4"/>
<dbReference type="Proteomes" id="UP000294850">
    <property type="component" value="Unassembled WGS sequence"/>
</dbReference>
<dbReference type="EMBL" id="SMFL01000011">
    <property type="protein sequence ID" value="TDE11551.1"/>
    <property type="molecule type" value="Genomic_DNA"/>
</dbReference>
<dbReference type="InterPro" id="IPR052893">
    <property type="entry name" value="TCS_response_regulator"/>
</dbReference>
<dbReference type="OrthoDB" id="7631574at2"/>
<proteinExistence type="predicted"/>
<feature type="domain" description="Response regulatory" evidence="2">
    <location>
        <begin position="6"/>
        <end position="127"/>
    </location>
</feature>
<name>A0A4R5DHZ4_9BACT</name>
<evidence type="ECO:0000313" key="4">
    <source>
        <dbReference type="Proteomes" id="UP000294850"/>
    </source>
</evidence>
<comment type="caution">
    <text evidence="3">The sequence shown here is derived from an EMBL/GenBank/DDBJ whole genome shotgun (WGS) entry which is preliminary data.</text>
</comment>
<evidence type="ECO:0000256" key="1">
    <source>
        <dbReference type="PROSITE-ProRule" id="PRU00169"/>
    </source>
</evidence>